<feature type="domain" description="OmpR/PhoB-type" evidence="9">
    <location>
        <begin position="125"/>
        <end position="223"/>
    </location>
</feature>
<dbReference type="Gene3D" id="3.40.50.2300">
    <property type="match status" value="1"/>
</dbReference>
<dbReference type="InterPro" id="IPR001867">
    <property type="entry name" value="OmpR/PhoB-type_DNA-bd"/>
</dbReference>
<dbReference type="Gene3D" id="1.10.10.10">
    <property type="entry name" value="Winged helix-like DNA-binding domain superfamily/Winged helix DNA-binding domain"/>
    <property type="match status" value="1"/>
</dbReference>
<evidence type="ECO:0000256" key="2">
    <source>
        <dbReference type="ARBA" id="ARBA00023012"/>
    </source>
</evidence>
<evidence type="ECO:0000256" key="6">
    <source>
        <dbReference type="PROSITE-ProRule" id="PRU00169"/>
    </source>
</evidence>
<name>A0A1U7CVL9_9BACT</name>
<dbReference type="InterPro" id="IPR036388">
    <property type="entry name" value="WH-like_DNA-bd_sf"/>
</dbReference>
<dbReference type="GO" id="GO:0000976">
    <property type="term" value="F:transcription cis-regulatory region binding"/>
    <property type="evidence" value="ECO:0007669"/>
    <property type="project" value="TreeGrafter"/>
</dbReference>
<gene>
    <name evidence="10" type="primary">cusR</name>
    <name evidence="10" type="ORF">BSF38_04529</name>
</gene>
<dbReference type="FunFam" id="3.40.50.2300:FF:000001">
    <property type="entry name" value="DNA-binding response regulator PhoB"/>
    <property type="match status" value="1"/>
</dbReference>
<protein>
    <submittedName>
        <fullName evidence="10">Transcriptional regulatory protein CusR</fullName>
    </submittedName>
</protein>
<dbReference type="InterPro" id="IPR001789">
    <property type="entry name" value="Sig_transdc_resp-reg_receiver"/>
</dbReference>
<dbReference type="GO" id="GO:0006355">
    <property type="term" value="P:regulation of DNA-templated transcription"/>
    <property type="evidence" value="ECO:0007669"/>
    <property type="project" value="InterPro"/>
</dbReference>
<keyword evidence="4 7" id="KW-0238">DNA-binding</keyword>
<accession>A0A1U7CVL9</accession>
<dbReference type="PROSITE" id="PS50110">
    <property type="entry name" value="RESPONSE_REGULATORY"/>
    <property type="match status" value="1"/>
</dbReference>
<dbReference type="AlphaFoldDB" id="A0A1U7CVL9"/>
<evidence type="ECO:0000259" key="8">
    <source>
        <dbReference type="PROSITE" id="PS50110"/>
    </source>
</evidence>
<sequence>MPRVLIVEDQRKHRESLQRGLEAEGYEVVAAATGEEGYEAALSQAPDVVVLDLMLPGRHGLDVLRDLRAVEFSKPVLILTALDAVEERVQGLDSGANDYLVKPFAFAELLARLRVLLRKDVKERELLLRADDLEMDLLSRRVARGGTVLDLTPREYELLEYLMSHRNEVVTRDMIALEVWKEPTGSMTRIIDVYINGLRKKVEQAGRLPLIQTVRGVGYALRDGS</sequence>
<dbReference type="FunFam" id="1.10.10.10:FF:000005">
    <property type="entry name" value="Two-component system response regulator"/>
    <property type="match status" value="1"/>
</dbReference>
<dbReference type="PANTHER" id="PTHR48111:SF22">
    <property type="entry name" value="REGULATOR OF RPOS"/>
    <property type="match status" value="1"/>
</dbReference>
<dbReference type="CDD" id="cd00383">
    <property type="entry name" value="trans_reg_C"/>
    <property type="match status" value="1"/>
</dbReference>
<dbReference type="GO" id="GO:0000156">
    <property type="term" value="F:phosphorelay response regulator activity"/>
    <property type="evidence" value="ECO:0007669"/>
    <property type="project" value="TreeGrafter"/>
</dbReference>
<feature type="DNA-binding region" description="OmpR/PhoB-type" evidence="7">
    <location>
        <begin position="125"/>
        <end position="223"/>
    </location>
</feature>
<feature type="domain" description="Response regulatory" evidence="8">
    <location>
        <begin position="3"/>
        <end position="117"/>
    </location>
</feature>
<dbReference type="EMBL" id="CP019082">
    <property type="protein sequence ID" value="APW62971.1"/>
    <property type="molecule type" value="Genomic_DNA"/>
</dbReference>
<keyword evidence="3" id="KW-0805">Transcription regulation</keyword>
<organism evidence="10 11">
    <name type="scientific">Paludisphaera borealis</name>
    <dbReference type="NCBI Taxonomy" id="1387353"/>
    <lineage>
        <taxon>Bacteria</taxon>
        <taxon>Pseudomonadati</taxon>
        <taxon>Planctomycetota</taxon>
        <taxon>Planctomycetia</taxon>
        <taxon>Isosphaerales</taxon>
        <taxon>Isosphaeraceae</taxon>
        <taxon>Paludisphaera</taxon>
    </lineage>
</organism>
<reference evidence="11" key="1">
    <citation type="submission" date="2016-12" db="EMBL/GenBank/DDBJ databases">
        <title>Comparative genomics of four Isosphaeraceae planctomycetes: a common pool of plasmids and glycoside hydrolase genes.</title>
        <authorList>
            <person name="Ivanova A."/>
        </authorList>
    </citation>
    <scope>NUCLEOTIDE SEQUENCE [LARGE SCALE GENOMIC DNA]</scope>
    <source>
        <strain evidence="11">PX4</strain>
    </source>
</reference>
<dbReference type="GO" id="GO:0032993">
    <property type="term" value="C:protein-DNA complex"/>
    <property type="evidence" value="ECO:0007669"/>
    <property type="project" value="TreeGrafter"/>
</dbReference>
<dbReference type="SMART" id="SM00862">
    <property type="entry name" value="Trans_reg_C"/>
    <property type="match status" value="1"/>
</dbReference>
<dbReference type="SMART" id="SM00448">
    <property type="entry name" value="REC"/>
    <property type="match status" value="1"/>
</dbReference>
<evidence type="ECO:0000259" key="9">
    <source>
        <dbReference type="PROSITE" id="PS51755"/>
    </source>
</evidence>
<dbReference type="PROSITE" id="PS51755">
    <property type="entry name" value="OMPR_PHOB"/>
    <property type="match status" value="1"/>
</dbReference>
<proteinExistence type="predicted"/>
<keyword evidence="5" id="KW-0804">Transcription</keyword>
<feature type="modified residue" description="4-aspartylphosphate" evidence="6">
    <location>
        <position position="52"/>
    </location>
</feature>
<dbReference type="GO" id="GO:0005829">
    <property type="term" value="C:cytosol"/>
    <property type="evidence" value="ECO:0007669"/>
    <property type="project" value="TreeGrafter"/>
</dbReference>
<keyword evidence="2" id="KW-0902">Two-component regulatory system</keyword>
<evidence type="ECO:0000256" key="3">
    <source>
        <dbReference type="ARBA" id="ARBA00023015"/>
    </source>
</evidence>
<dbReference type="OrthoDB" id="272875at2"/>
<evidence type="ECO:0000313" key="11">
    <source>
        <dbReference type="Proteomes" id="UP000186309"/>
    </source>
</evidence>
<dbReference type="Pfam" id="PF00072">
    <property type="entry name" value="Response_reg"/>
    <property type="match status" value="1"/>
</dbReference>
<dbReference type="InterPro" id="IPR011006">
    <property type="entry name" value="CheY-like_superfamily"/>
</dbReference>
<dbReference type="Pfam" id="PF00486">
    <property type="entry name" value="Trans_reg_C"/>
    <property type="match status" value="1"/>
</dbReference>
<keyword evidence="11" id="KW-1185">Reference proteome</keyword>
<evidence type="ECO:0000256" key="5">
    <source>
        <dbReference type="ARBA" id="ARBA00023163"/>
    </source>
</evidence>
<dbReference type="Gene3D" id="6.10.250.690">
    <property type="match status" value="1"/>
</dbReference>
<evidence type="ECO:0000313" key="10">
    <source>
        <dbReference type="EMBL" id="APW62971.1"/>
    </source>
</evidence>
<evidence type="ECO:0000256" key="1">
    <source>
        <dbReference type="ARBA" id="ARBA00022553"/>
    </source>
</evidence>
<dbReference type="KEGG" id="pbor:BSF38_04529"/>
<dbReference type="PANTHER" id="PTHR48111">
    <property type="entry name" value="REGULATOR OF RPOS"/>
    <property type="match status" value="1"/>
</dbReference>
<dbReference type="Proteomes" id="UP000186309">
    <property type="component" value="Chromosome"/>
</dbReference>
<dbReference type="STRING" id="1387353.BSF38_04529"/>
<dbReference type="SUPFAM" id="SSF52172">
    <property type="entry name" value="CheY-like"/>
    <property type="match status" value="1"/>
</dbReference>
<keyword evidence="1 6" id="KW-0597">Phosphoprotein</keyword>
<evidence type="ECO:0000256" key="4">
    <source>
        <dbReference type="ARBA" id="ARBA00023125"/>
    </source>
</evidence>
<dbReference type="InterPro" id="IPR039420">
    <property type="entry name" value="WalR-like"/>
</dbReference>
<dbReference type="RefSeq" id="WP_076349391.1">
    <property type="nucleotide sequence ID" value="NZ_CP019082.1"/>
</dbReference>
<evidence type="ECO:0000256" key="7">
    <source>
        <dbReference type="PROSITE-ProRule" id="PRU01091"/>
    </source>
</evidence>